<accession>A0A9D2C7H1</accession>
<dbReference type="PANTHER" id="PTHR12993">
    <property type="entry name" value="N-ACETYLGLUCOSAMINYL-PHOSPHATIDYLINOSITOL DE-N-ACETYLASE-RELATED"/>
    <property type="match status" value="1"/>
</dbReference>
<evidence type="ECO:0000313" key="1">
    <source>
        <dbReference type="EMBL" id="HIY60924.1"/>
    </source>
</evidence>
<dbReference type="InterPro" id="IPR003737">
    <property type="entry name" value="GlcNAc_PI_deacetylase-related"/>
</dbReference>
<reference evidence="1" key="1">
    <citation type="journal article" date="2021" name="PeerJ">
        <title>Extensive microbial diversity within the chicken gut microbiome revealed by metagenomics and culture.</title>
        <authorList>
            <person name="Gilroy R."/>
            <person name="Ravi A."/>
            <person name="Getino M."/>
            <person name="Pursley I."/>
            <person name="Horton D.L."/>
            <person name="Alikhan N.F."/>
            <person name="Baker D."/>
            <person name="Gharbi K."/>
            <person name="Hall N."/>
            <person name="Watson M."/>
            <person name="Adriaenssens E.M."/>
            <person name="Foster-Nyarko E."/>
            <person name="Jarju S."/>
            <person name="Secka A."/>
            <person name="Antonio M."/>
            <person name="Oren A."/>
            <person name="Chaudhuri R.R."/>
            <person name="La Ragione R."/>
            <person name="Hildebrand F."/>
            <person name="Pallen M.J."/>
        </authorList>
    </citation>
    <scope>NUCLEOTIDE SEQUENCE</scope>
    <source>
        <strain evidence="1">ChiSxjej3B15-24422</strain>
    </source>
</reference>
<dbReference type="Pfam" id="PF02585">
    <property type="entry name" value="PIG-L"/>
    <property type="match status" value="1"/>
</dbReference>
<dbReference type="Gene3D" id="3.40.50.10320">
    <property type="entry name" value="LmbE-like"/>
    <property type="match status" value="1"/>
</dbReference>
<evidence type="ECO:0000313" key="2">
    <source>
        <dbReference type="Proteomes" id="UP000824007"/>
    </source>
</evidence>
<reference evidence="1" key="2">
    <citation type="submission" date="2021-04" db="EMBL/GenBank/DDBJ databases">
        <authorList>
            <person name="Gilroy R."/>
        </authorList>
    </citation>
    <scope>NUCLEOTIDE SEQUENCE</scope>
    <source>
        <strain evidence="1">ChiSxjej3B15-24422</strain>
    </source>
</reference>
<sequence>MDISAYFMPPEIRNAKKALCIQPHPDDIEIGMGGTAAALAARGCQLTYLTITNGDLGDSTGKLDFSEIAALRRKETEAAGRVVGASDFLFYDLPDGSLSDIPSLAGRIAETVRVLQPDVIFCPDPWAQYEAHNDHIVTGRAAAQAFLSSSLSRYPRDTQTAPWQAGAIAFYFTQKPNTVIDVTETFETKFAAMAEHRTQLGEELLGLYRIYFSMQGQKLAEGKDFALGEGFKVLGPLHMHCFVEAPQI</sequence>
<dbReference type="Proteomes" id="UP000824007">
    <property type="component" value="Unassembled WGS sequence"/>
</dbReference>
<organism evidence="1 2">
    <name type="scientific">Candidatus Eisenbergiella pullistercoris</name>
    <dbReference type="NCBI Taxonomy" id="2838555"/>
    <lineage>
        <taxon>Bacteria</taxon>
        <taxon>Bacillati</taxon>
        <taxon>Bacillota</taxon>
        <taxon>Clostridia</taxon>
        <taxon>Lachnospirales</taxon>
        <taxon>Lachnospiraceae</taxon>
        <taxon>Eisenbergiella</taxon>
    </lineage>
</organism>
<dbReference type="AlphaFoldDB" id="A0A9D2C7H1"/>
<dbReference type="PANTHER" id="PTHR12993:SF11">
    <property type="entry name" value="N-ACETYLGLUCOSAMINYL-PHOSPHATIDYLINOSITOL DE-N-ACETYLASE"/>
    <property type="match status" value="1"/>
</dbReference>
<dbReference type="EMBL" id="DXDD01000120">
    <property type="protein sequence ID" value="HIY60924.1"/>
    <property type="molecule type" value="Genomic_DNA"/>
</dbReference>
<protein>
    <submittedName>
        <fullName evidence="1">PIG-L family deacetylase</fullName>
    </submittedName>
</protein>
<gene>
    <name evidence="1" type="ORF">H9831_09630</name>
</gene>
<name>A0A9D2C7H1_9FIRM</name>
<proteinExistence type="predicted"/>
<dbReference type="GO" id="GO:0016811">
    <property type="term" value="F:hydrolase activity, acting on carbon-nitrogen (but not peptide) bonds, in linear amides"/>
    <property type="evidence" value="ECO:0007669"/>
    <property type="project" value="TreeGrafter"/>
</dbReference>
<comment type="caution">
    <text evidence="1">The sequence shown here is derived from an EMBL/GenBank/DDBJ whole genome shotgun (WGS) entry which is preliminary data.</text>
</comment>
<dbReference type="InterPro" id="IPR024078">
    <property type="entry name" value="LmbE-like_dom_sf"/>
</dbReference>
<dbReference type="SUPFAM" id="SSF102588">
    <property type="entry name" value="LmbE-like"/>
    <property type="match status" value="1"/>
</dbReference>